<dbReference type="Proteomes" id="UP001310890">
    <property type="component" value="Unassembled WGS sequence"/>
</dbReference>
<sequence>MPVAWTAEKDQKLLIFALELGMINPTKVAELWSQREGDEVSARAVSQHLLKLRAKVSKGDDGSGTPKSTPGKPKSATPRKNTADPKTPKGSAKRKAMSDEDDTEEEYGTRHTGTPSKREKSARAASKPPNPYAGLVEEDADDEIVVSKLKREDSADPAAASAARGTVRDLDAMSDVSDFNPDGFA</sequence>
<dbReference type="AlphaFoldDB" id="A0AAN7TIC8"/>
<feature type="region of interest" description="Disordered" evidence="1">
    <location>
        <begin position="53"/>
        <end position="185"/>
    </location>
</feature>
<organism evidence="2 3">
    <name type="scientific">Meristemomyces frigidus</name>
    <dbReference type="NCBI Taxonomy" id="1508187"/>
    <lineage>
        <taxon>Eukaryota</taxon>
        <taxon>Fungi</taxon>
        <taxon>Dikarya</taxon>
        <taxon>Ascomycota</taxon>
        <taxon>Pezizomycotina</taxon>
        <taxon>Dothideomycetes</taxon>
        <taxon>Dothideomycetidae</taxon>
        <taxon>Mycosphaerellales</taxon>
        <taxon>Teratosphaeriaceae</taxon>
        <taxon>Meristemomyces</taxon>
    </lineage>
</organism>
<reference evidence="2" key="1">
    <citation type="submission" date="2023-08" db="EMBL/GenBank/DDBJ databases">
        <title>Black Yeasts Isolated from many extreme environments.</title>
        <authorList>
            <person name="Coleine C."/>
            <person name="Stajich J.E."/>
            <person name="Selbmann L."/>
        </authorList>
    </citation>
    <scope>NUCLEOTIDE SEQUENCE</scope>
    <source>
        <strain evidence="2">CCFEE 5401</strain>
    </source>
</reference>
<proteinExistence type="predicted"/>
<protein>
    <submittedName>
        <fullName evidence="2">Uncharacterized protein</fullName>
    </submittedName>
</protein>
<name>A0AAN7TIC8_9PEZI</name>
<evidence type="ECO:0000256" key="1">
    <source>
        <dbReference type="SAM" id="MobiDB-lite"/>
    </source>
</evidence>
<evidence type="ECO:0000313" key="2">
    <source>
        <dbReference type="EMBL" id="KAK5116758.1"/>
    </source>
</evidence>
<comment type="caution">
    <text evidence="2">The sequence shown here is derived from an EMBL/GenBank/DDBJ whole genome shotgun (WGS) entry which is preliminary data.</text>
</comment>
<gene>
    <name evidence="2" type="ORF">LTR62_007432</name>
</gene>
<dbReference type="EMBL" id="JAVRRL010000007">
    <property type="protein sequence ID" value="KAK5116758.1"/>
    <property type="molecule type" value="Genomic_DNA"/>
</dbReference>
<evidence type="ECO:0000313" key="3">
    <source>
        <dbReference type="Proteomes" id="UP001310890"/>
    </source>
</evidence>
<accession>A0AAN7TIC8</accession>